<keyword evidence="2" id="KW-0378">Hydrolase</keyword>
<gene>
    <name evidence="5" type="ORF">ENP47_07915</name>
</gene>
<dbReference type="InterPro" id="IPR017150">
    <property type="entry name" value="Pept_M20_glutamate_carboxypep"/>
</dbReference>
<organism evidence="5">
    <name type="scientific">Thermomicrobium roseum</name>
    <dbReference type="NCBI Taxonomy" id="500"/>
    <lineage>
        <taxon>Bacteria</taxon>
        <taxon>Pseudomonadati</taxon>
        <taxon>Thermomicrobiota</taxon>
        <taxon>Thermomicrobia</taxon>
        <taxon>Thermomicrobiales</taxon>
        <taxon>Thermomicrobiaceae</taxon>
        <taxon>Thermomicrobium</taxon>
    </lineage>
</organism>
<feature type="active site" description="Proton acceptor" evidence="3">
    <location>
        <position position="147"/>
    </location>
</feature>
<dbReference type="InterPro" id="IPR036264">
    <property type="entry name" value="Bact_exopeptidase_dim_dom"/>
</dbReference>
<dbReference type="EMBL" id="DSJL01000011">
    <property type="protein sequence ID" value="HEF65505.1"/>
    <property type="molecule type" value="Genomic_DNA"/>
</dbReference>
<dbReference type="GO" id="GO:0016787">
    <property type="term" value="F:hydrolase activity"/>
    <property type="evidence" value="ECO:0007669"/>
    <property type="project" value="UniProtKB-KW"/>
</dbReference>
<accession>A0A7C2BFC9</accession>
<protein>
    <submittedName>
        <fullName evidence="5">M20 family peptidase</fullName>
    </submittedName>
</protein>
<dbReference type="PIRSF" id="PIRSF037238">
    <property type="entry name" value="Carboxypeptidase_G2"/>
    <property type="match status" value="1"/>
</dbReference>
<dbReference type="GO" id="GO:0046872">
    <property type="term" value="F:metal ion binding"/>
    <property type="evidence" value="ECO:0007669"/>
    <property type="project" value="UniProtKB-KW"/>
</dbReference>
<dbReference type="CDD" id="cd03885">
    <property type="entry name" value="M20_CPDG2"/>
    <property type="match status" value="1"/>
</dbReference>
<keyword evidence="1" id="KW-0479">Metal-binding</keyword>
<dbReference type="InterPro" id="IPR050072">
    <property type="entry name" value="Peptidase_M20A"/>
</dbReference>
<evidence type="ECO:0000313" key="5">
    <source>
        <dbReference type="EMBL" id="HEF65505.1"/>
    </source>
</evidence>
<dbReference type="Gene3D" id="3.40.630.10">
    <property type="entry name" value="Zn peptidases"/>
    <property type="match status" value="1"/>
</dbReference>
<dbReference type="InterPro" id="IPR011650">
    <property type="entry name" value="Peptidase_M20_dimer"/>
</dbReference>
<evidence type="ECO:0000256" key="2">
    <source>
        <dbReference type="ARBA" id="ARBA00022801"/>
    </source>
</evidence>
<dbReference type="Gene3D" id="3.30.70.360">
    <property type="match status" value="1"/>
</dbReference>
<dbReference type="PANTHER" id="PTHR43808">
    <property type="entry name" value="ACETYLORNITHINE DEACETYLASE"/>
    <property type="match status" value="1"/>
</dbReference>
<dbReference type="SUPFAM" id="SSF55031">
    <property type="entry name" value="Bacterial exopeptidase dimerisation domain"/>
    <property type="match status" value="1"/>
</dbReference>
<sequence length="378" mass="40350">MTISIAEFATRRDALLAELRSLVELESPSTDKTAVDQLVGYVRERARGLEATIEEYPQRDYGDLTIASWLGTSDAAAEPLLVLTHVDTVWPVGTLARRPFRIEGDLAFGPGIYDMKASVAMFLEAMRWLREHGLGHRPIRWLINTEEEVGSPVSRPLIEAEAQRSAFVLCLEPPAPGGALKTARKGVGIFTLRITGRAAHAGADPERGISAIQELANQIHYLHSLNDPVRGTTVNVGVVGGGTRSNVVAAEAWAHVDVRVATRDEADRICAAVLGARPWLPGTTVTVEGGMNRPPMERTPVIAAAFERARAIGRQLGLELTEAATGGASDGNFTAALGIATLDGLGCPGDGAHAEHEQISLSGLIERTALLAALLHHL</sequence>
<evidence type="ECO:0000259" key="4">
    <source>
        <dbReference type="Pfam" id="PF07687"/>
    </source>
</evidence>
<dbReference type="Pfam" id="PF01546">
    <property type="entry name" value="Peptidase_M20"/>
    <property type="match status" value="1"/>
</dbReference>
<dbReference type="PANTHER" id="PTHR43808:SF9">
    <property type="entry name" value="BLL0789 PROTEIN"/>
    <property type="match status" value="1"/>
</dbReference>
<name>A0A7C2BFC9_THERO</name>
<proteinExistence type="predicted"/>
<dbReference type="SUPFAM" id="SSF53187">
    <property type="entry name" value="Zn-dependent exopeptidases"/>
    <property type="match status" value="1"/>
</dbReference>
<feature type="domain" description="Peptidase M20 dimerisation" evidence="4">
    <location>
        <begin position="182"/>
        <end position="272"/>
    </location>
</feature>
<comment type="caution">
    <text evidence="5">The sequence shown here is derived from an EMBL/GenBank/DDBJ whole genome shotgun (WGS) entry which is preliminary data.</text>
</comment>
<evidence type="ECO:0000256" key="1">
    <source>
        <dbReference type="ARBA" id="ARBA00022723"/>
    </source>
</evidence>
<reference evidence="5" key="1">
    <citation type="journal article" date="2020" name="mSystems">
        <title>Genome- and Community-Level Interaction Insights into Carbon Utilization and Element Cycling Functions of Hydrothermarchaeota in Hydrothermal Sediment.</title>
        <authorList>
            <person name="Zhou Z."/>
            <person name="Liu Y."/>
            <person name="Xu W."/>
            <person name="Pan J."/>
            <person name="Luo Z.H."/>
            <person name="Li M."/>
        </authorList>
    </citation>
    <scope>NUCLEOTIDE SEQUENCE [LARGE SCALE GENOMIC DNA]</scope>
    <source>
        <strain evidence="5">SpSt-222</strain>
    </source>
</reference>
<dbReference type="InterPro" id="IPR002933">
    <property type="entry name" value="Peptidase_M20"/>
</dbReference>
<dbReference type="AlphaFoldDB" id="A0A7C2BFC9"/>
<evidence type="ECO:0000256" key="3">
    <source>
        <dbReference type="PIRSR" id="PIRSR037238-1"/>
    </source>
</evidence>
<feature type="active site" evidence="3">
    <location>
        <position position="87"/>
    </location>
</feature>
<dbReference type="Pfam" id="PF07687">
    <property type="entry name" value="M20_dimer"/>
    <property type="match status" value="1"/>
</dbReference>